<dbReference type="Proteomes" id="UP001497444">
    <property type="component" value="Chromosome 13"/>
</dbReference>
<organism evidence="1 2">
    <name type="scientific">Sphagnum jensenii</name>
    <dbReference type="NCBI Taxonomy" id="128206"/>
    <lineage>
        <taxon>Eukaryota</taxon>
        <taxon>Viridiplantae</taxon>
        <taxon>Streptophyta</taxon>
        <taxon>Embryophyta</taxon>
        <taxon>Bryophyta</taxon>
        <taxon>Sphagnophytina</taxon>
        <taxon>Sphagnopsida</taxon>
        <taxon>Sphagnales</taxon>
        <taxon>Sphagnaceae</taxon>
        <taxon>Sphagnum</taxon>
    </lineage>
</organism>
<evidence type="ECO:0000313" key="2">
    <source>
        <dbReference type="Proteomes" id="UP001497444"/>
    </source>
</evidence>
<dbReference type="EMBL" id="OZ020108">
    <property type="protein sequence ID" value="CAK9260808.1"/>
    <property type="molecule type" value="Genomic_DNA"/>
</dbReference>
<keyword evidence="2" id="KW-1185">Reference proteome</keyword>
<accession>A0ABP0W209</accession>
<reference evidence="1" key="1">
    <citation type="submission" date="2024-02" db="EMBL/GenBank/DDBJ databases">
        <authorList>
            <consortium name="ELIXIR-Norway"/>
            <consortium name="Elixir Norway"/>
        </authorList>
    </citation>
    <scope>NUCLEOTIDE SEQUENCE</scope>
</reference>
<name>A0ABP0W209_9BRYO</name>
<protein>
    <submittedName>
        <fullName evidence="1">Uncharacterized protein</fullName>
    </submittedName>
</protein>
<sequence>MPIFGVPREVIDETSFENPVDGGFFTWEQQVLGGPERYSMSILGNHSNMFISLQGDRDVLSAGGLDAADGRGFSEFPGASRGLGCFRYLIDPFRRNIPVSSPLADLVPHLRPAVGGGWVPGKTGDDEVFVLPVGGVEAHPKCSEAFPVLQLGVPKVLDRGAAGAGERVSFASVAESKGSAFCVGDEGVPEYRLPEQLCGVSRF</sequence>
<evidence type="ECO:0000313" key="1">
    <source>
        <dbReference type="EMBL" id="CAK9260808.1"/>
    </source>
</evidence>
<proteinExistence type="predicted"/>
<gene>
    <name evidence="1" type="ORF">CSSPJE1EN1_LOCUS6286</name>
</gene>